<feature type="transmembrane region" description="Helical" evidence="1">
    <location>
        <begin position="20"/>
        <end position="40"/>
    </location>
</feature>
<comment type="caution">
    <text evidence="2">The sequence shown here is derived from an EMBL/GenBank/DDBJ whole genome shotgun (WGS) entry which is preliminary data.</text>
</comment>
<dbReference type="Proteomes" id="UP000178129">
    <property type="component" value="Unassembled WGS sequence"/>
</dbReference>
<sequence>MKTHTIYERAQSPWNRAVVIWLWSFQTIGSIIITAFAAALLHHRKGLQQRYDDGLADALFVINAYLIFSFTILNAILLIPTYMHYKRNALSLLWMLISSVWLALFWLTGLAMSIYALVWSAGYFEVWEVWNVLTILASIPYFVGLLYYSVVYHKWRKAGKRHVETSNERYSLDSRKLFSDIR</sequence>
<dbReference type="AlphaFoldDB" id="A0A1E1KAM7"/>
<keyword evidence="3" id="KW-1185">Reference proteome</keyword>
<gene>
    <name evidence="2" type="ORF">RCO7_14348</name>
</gene>
<feature type="transmembrane region" description="Helical" evidence="1">
    <location>
        <begin position="129"/>
        <end position="151"/>
    </location>
</feature>
<dbReference type="EMBL" id="FJUW01000010">
    <property type="protein sequence ID" value="CZS95052.1"/>
    <property type="molecule type" value="Genomic_DNA"/>
</dbReference>
<dbReference type="InParanoid" id="A0A1E1KAM7"/>
<evidence type="ECO:0000256" key="1">
    <source>
        <dbReference type="SAM" id="Phobius"/>
    </source>
</evidence>
<protein>
    <recommendedName>
        <fullName evidence="4">MARVEL domain-containing protein</fullName>
    </recommendedName>
</protein>
<keyword evidence="1" id="KW-1133">Transmembrane helix</keyword>
<evidence type="ECO:0000313" key="2">
    <source>
        <dbReference type="EMBL" id="CZS95052.1"/>
    </source>
</evidence>
<proteinExistence type="predicted"/>
<name>A0A1E1KAM7_9HELO</name>
<feature type="transmembrane region" description="Helical" evidence="1">
    <location>
        <begin position="60"/>
        <end position="80"/>
    </location>
</feature>
<keyword evidence="1" id="KW-0472">Membrane</keyword>
<feature type="transmembrane region" description="Helical" evidence="1">
    <location>
        <begin position="92"/>
        <end position="117"/>
    </location>
</feature>
<keyword evidence="1" id="KW-0812">Transmembrane</keyword>
<evidence type="ECO:0008006" key="4">
    <source>
        <dbReference type="Google" id="ProtNLM"/>
    </source>
</evidence>
<evidence type="ECO:0000313" key="3">
    <source>
        <dbReference type="Proteomes" id="UP000178129"/>
    </source>
</evidence>
<accession>A0A1E1KAM7</accession>
<organism evidence="2 3">
    <name type="scientific">Rhynchosporium graminicola</name>
    <dbReference type="NCBI Taxonomy" id="2792576"/>
    <lineage>
        <taxon>Eukaryota</taxon>
        <taxon>Fungi</taxon>
        <taxon>Dikarya</taxon>
        <taxon>Ascomycota</taxon>
        <taxon>Pezizomycotina</taxon>
        <taxon>Leotiomycetes</taxon>
        <taxon>Helotiales</taxon>
        <taxon>Ploettnerulaceae</taxon>
        <taxon>Rhynchosporium</taxon>
    </lineage>
</organism>
<reference evidence="3" key="1">
    <citation type="submission" date="2016-03" db="EMBL/GenBank/DDBJ databases">
        <authorList>
            <person name="Ploux O."/>
        </authorList>
    </citation>
    <scope>NUCLEOTIDE SEQUENCE [LARGE SCALE GENOMIC DNA]</scope>
    <source>
        <strain evidence="3">UK7</strain>
    </source>
</reference>